<comment type="caution">
    <text evidence="2">The sequence shown here is derived from an EMBL/GenBank/DDBJ whole genome shotgun (WGS) entry which is preliminary data.</text>
</comment>
<evidence type="ECO:0000256" key="1">
    <source>
        <dbReference type="SAM" id="SignalP"/>
    </source>
</evidence>
<dbReference type="AlphaFoldDB" id="A0A921JH64"/>
<proteinExistence type="predicted"/>
<evidence type="ECO:0000313" key="2">
    <source>
        <dbReference type="EMBL" id="HJE38156.1"/>
    </source>
</evidence>
<organism evidence="2 3">
    <name type="scientific">Candidatus Amulumruptor caecigallinarius</name>
    <dbReference type="NCBI Taxonomy" id="2109911"/>
    <lineage>
        <taxon>Bacteria</taxon>
        <taxon>Pseudomonadati</taxon>
        <taxon>Bacteroidota</taxon>
        <taxon>Bacteroidia</taxon>
        <taxon>Bacteroidales</taxon>
        <taxon>Muribaculaceae</taxon>
        <taxon>Candidatus Amulumruptor</taxon>
    </lineage>
</organism>
<dbReference type="PROSITE" id="PS51257">
    <property type="entry name" value="PROKAR_LIPOPROTEIN"/>
    <property type="match status" value="1"/>
</dbReference>
<accession>A0A921JH64</accession>
<reference evidence="2" key="1">
    <citation type="journal article" date="2021" name="PeerJ">
        <title>Extensive microbial diversity within the chicken gut microbiome revealed by metagenomics and culture.</title>
        <authorList>
            <person name="Gilroy R."/>
            <person name="Ravi A."/>
            <person name="Getino M."/>
            <person name="Pursley I."/>
            <person name="Horton D.L."/>
            <person name="Alikhan N.F."/>
            <person name="Baker D."/>
            <person name="Gharbi K."/>
            <person name="Hall N."/>
            <person name="Watson M."/>
            <person name="Adriaenssens E.M."/>
            <person name="Foster-Nyarko E."/>
            <person name="Jarju S."/>
            <person name="Secka A."/>
            <person name="Antonio M."/>
            <person name="Oren A."/>
            <person name="Chaudhuri R.R."/>
            <person name="La Ragione R."/>
            <person name="Hildebrand F."/>
            <person name="Pallen M.J."/>
        </authorList>
    </citation>
    <scope>NUCLEOTIDE SEQUENCE</scope>
    <source>
        <strain evidence="2">4100</strain>
    </source>
</reference>
<reference evidence="2" key="2">
    <citation type="submission" date="2021-09" db="EMBL/GenBank/DDBJ databases">
        <authorList>
            <person name="Gilroy R."/>
        </authorList>
    </citation>
    <scope>NUCLEOTIDE SEQUENCE</scope>
    <source>
        <strain evidence="2">4100</strain>
    </source>
</reference>
<sequence>MYNVTTKPIRHVLLCGVLSAIALLTASCSNDNQTQRAQEMLSRARTAAESGQYAMAKMLLDSIDSVCPKAIDVRREGITLMVTVREGLINTQIAQTDSLLAVAQLRGDSLQRSLHKVDNPIEPYFAVSGLGTVTNGLDPRLMPDGTLYILSRLSSPKIRHTAISVSAPDGTSASTSSIPYDGERNDVVGGIETITFIGSDADTIGSFVNAHRDESLTLRFSGTNGKSTELTLPRDQTEAISAAYSYAANIRERKILNIRRRALEEQLGLNRTQSASLR</sequence>
<keyword evidence="1" id="KW-0732">Signal</keyword>
<protein>
    <submittedName>
        <fullName evidence="2">Uncharacterized protein</fullName>
    </submittedName>
</protein>
<dbReference type="Proteomes" id="UP000711407">
    <property type="component" value="Unassembled WGS sequence"/>
</dbReference>
<feature type="chain" id="PRO_5037726184" evidence="1">
    <location>
        <begin position="23"/>
        <end position="278"/>
    </location>
</feature>
<dbReference type="EMBL" id="DYXT01000002">
    <property type="protein sequence ID" value="HJE38156.1"/>
    <property type="molecule type" value="Genomic_DNA"/>
</dbReference>
<gene>
    <name evidence="2" type="ORF">K8V47_00100</name>
</gene>
<feature type="signal peptide" evidence="1">
    <location>
        <begin position="1"/>
        <end position="22"/>
    </location>
</feature>
<name>A0A921JH64_9BACT</name>
<evidence type="ECO:0000313" key="3">
    <source>
        <dbReference type="Proteomes" id="UP000711407"/>
    </source>
</evidence>